<dbReference type="EMBL" id="BLJP01000007">
    <property type="protein sequence ID" value="GFE93906.1"/>
    <property type="molecule type" value="Genomic_DNA"/>
</dbReference>
<dbReference type="PROSITE" id="PS52016">
    <property type="entry name" value="TONB_DEPENDENT_REC_3"/>
    <property type="match status" value="1"/>
</dbReference>
<evidence type="ECO:0000259" key="16">
    <source>
        <dbReference type="Pfam" id="PF07715"/>
    </source>
</evidence>
<protein>
    <submittedName>
        <fullName evidence="17">Ligand-gated channel</fullName>
    </submittedName>
</protein>
<reference evidence="17 18" key="1">
    <citation type="journal article" date="2020" name="Cell Rep.">
        <title>Local necrotic cells trigger systemic immune activation via gut microbiome dysbiosis in Drosophila.</title>
        <authorList>
            <person name="Kosakamoto H."/>
            <person name="Yamauchi T."/>
            <person name="Akuzawa-Tokita Y."/>
            <person name="Nishimura K."/>
            <person name="Soga T."/>
            <person name="Murakami T."/>
            <person name="Mori H."/>
            <person name="Yamamoto K."/>
            <person name="Miyazaki R."/>
            <person name="Koto A."/>
            <person name="Miura M."/>
            <person name="Obata F."/>
        </authorList>
    </citation>
    <scope>NUCLEOTIDE SEQUENCE [LARGE SCALE GENOMIC DNA]</scope>
    <source>
        <strain evidence="17 18">Ai</strain>
    </source>
</reference>
<feature type="short sequence motif" description="TonB C-terminal box" evidence="11">
    <location>
        <begin position="721"/>
        <end position="738"/>
    </location>
</feature>
<dbReference type="RefSeq" id="WP_110571425.1">
    <property type="nucleotide sequence ID" value="NZ_BLJP01000007.1"/>
</dbReference>
<dbReference type="SUPFAM" id="SSF56935">
    <property type="entry name" value="Porins"/>
    <property type="match status" value="1"/>
</dbReference>
<dbReference type="Pfam" id="PF00593">
    <property type="entry name" value="TonB_dep_Rec_b-barrel"/>
    <property type="match status" value="1"/>
</dbReference>
<evidence type="ECO:0000256" key="12">
    <source>
        <dbReference type="RuleBase" id="RU003357"/>
    </source>
</evidence>
<keyword evidence="4 10" id="KW-1134">Transmembrane beta strand</keyword>
<evidence type="ECO:0000256" key="1">
    <source>
        <dbReference type="ARBA" id="ARBA00004571"/>
    </source>
</evidence>
<dbReference type="GO" id="GO:0009279">
    <property type="term" value="C:cell outer membrane"/>
    <property type="evidence" value="ECO:0007669"/>
    <property type="project" value="UniProtKB-SubCell"/>
</dbReference>
<dbReference type="NCBIfam" id="TIGR01785">
    <property type="entry name" value="TonB-hemin"/>
    <property type="match status" value="1"/>
</dbReference>
<dbReference type="PANTHER" id="PTHR30069">
    <property type="entry name" value="TONB-DEPENDENT OUTER MEMBRANE RECEPTOR"/>
    <property type="match status" value="1"/>
</dbReference>
<dbReference type="InterPro" id="IPR000531">
    <property type="entry name" value="Beta-barrel_TonB"/>
</dbReference>
<sequence>MSSTHVCAHTFHRAHLLSAAAIFLIPSFAAHANELPGKERENAASTRQAAIKKTPEQSSRNTSKQLGAHVRTGAAIPISSNAAERLVVTATRTPQRIQDVPASVSLITRQDIERRMSSTLADVINRLPDADMAGGARTEGQIPEIRGFNGRDIILLVDGARRNADNGFAGFQTPLYIDPAFVQSVEVVMGAASTLYGSGSMGGVMSIKTLEAKDLLAPGRKWGAELDGGYQSANENAKGAAKVYGKWGKFDGLLAYAGQSFGPISLGGGQKLSPNNGTSNSALLKLGYDITDRIRVDFGQSFYYIENYRPANAQAQKFTVYNSSTKTYIPYYRQTGTRQDDSNIHLTTKDSDGKEDGRLTLYRSKMTSWYGPFIKTSIVGETQTLETYGADIQKIFRENFGYLGSHMFVVGANYYRDINHTLQKNGQGGGTIPDGQQQVYGFYGSDEIKLPYGIVLTPSLRYDRYNTFGSGSSTSTSGAILPKITLAWHPNRNWMVYLSWGKNYRAPTIQETNMNYAITPNSYYFLPNNNLRPESARTYEGGFSYNKSGLFSRKDHALVRATGFYEDATNLIQLSVVGHHWSPLYKTNEINYQYTNIQHATRYGIELRATYNIENINLGVSYSHLRVRDANTGANLLAQPDKVAADASYTFPKIGLTATYNLTAVEAQDYDSTIARRRPGYMLHDILFDWQMPGKPWRVNFAVTNLTNKTYYMYKSIASNNDVPEIGRSFRFNISYKF</sequence>
<evidence type="ECO:0000256" key="5">
    <source>
        <dbReference type="ARBA" id="ARBA00022692"/>
    </source>
</evidence>
<accession>A0A6V8IBC0</accession>
<evidence type="ECO:0000313" key="17">
    <source>
        <dbReference type="EMBL" id="GFE93906.1"/>
    </source>
</evidence>
<feature type="domain" description="TonB-dependent receptor plug" evidence="16">
    <location>
        <begin position="97"/>
        <end position="204"/>
    </location>
</feature>
<comment type="subcellular location">
    <subcellularLocation>
        <location evidence="1 10">Cell outer membrane</location>
        <topology evidence="1 10">Multi-pass membrane protein</topology>
    </subcellularLocation>
</comment>
<dbReference type="GO" id="GO:0044718">
    <property type="term" value="P:siderophore transmembrane transport"/>
    <property type="evidence" value="ECO:0007669"/>
    <property type="project" value="TreeGrafter"/>
</dbReference>
<name>A0A6V8IBC0_9PROT</name>
<dbReference type="Gene3D" id="2.170.130.10">
    <property type="entry name" value="TonB-dependent receptor, plug domain"/>
    <property type="match status" value="1"/>
</dbReference>
<keyword evidence="18" id="KW-1185">Reference proteome</keyword>
<feature type="region of interest" description="Disordered" evidence="13">
    <location>
        <begin position="37"/>
        <end position="67"/>
    </location>
</feature>
<feature type="compositionally biased region" description="Polar residues" evidence="13">
    <location>
        <begin position="56"/>
        <end position="65"/>
    </location>
</feature>
<keyword evidence="9 10" id="KW-0998">Cell outer membrane</keyword>
<keyword evidence="8 10" id="KW-0472">Membrane</keyword>
<keyword evidence="5 10" id="KW-0812">Transmembrane</keyword>
<feature type="domain" description="TonB-dependent receptor-like beta-barrel" evidence="15">
    <location>
        <begin position="272"/>
        <end position="706"/>
    </location>
</feature>
<evidence type="ECO:0000259" key="15">
    <source>
        <dbReference type="Pfam" id="PF00593"/>
    </source>
</evidence>
<feature type="chain" id="PRO_5027564407" evidence="14">
    <location>
        <begin position="33"/>
        <end position="738"/>
    </location>
</feature>
<evidence type="ECO:0000256" key="6">
    <source>
        <dbReference type="ARBA" id="ARBA00022729"/>
    </source>
</evidence>
<dbReference type="Proteomes" id="UP000548726">
    <property type="component" value="Unassembled WGS sequence"/>
</dbReference>
<evidence type="ECO:0000313" key="18">
    <source>
        <dbReference type="Proteomes" id="UP000548726"/>
    </source>
</evidence>
<dbReference type="CDD" id="cd01347">
    <property type="entry name" value="ligand_gated_channel"/>
    <property type="match status" value="1"/>
</dbReference>
<comment type="caution">
    <text evidence="17">The sequence shown here is derived from an EMBL/GenBank/DDBJ whole genome shotgun (WGS) entry which is preliminary data.</text>
</comment>
<evidence type="ECO:0000256" key="2">
    <source>
        <dbReference type="ARBA" id="ARBA00009810"/>
    </source>
</evidence>
<evidence type="ECO:0000256" key="3">
    <source>
        <dbReference type="ARBA" id="ARBA00022448"/>
    </source>
</evidence>
<evidence type="ECO:0000256" key="13">
    <source>
        <dbReference type="SAM" id="MobiDB-lite"/>
    </source>
</evidence>
<evidence type="ECO:0000256" key="4">
    <source>
        <dbReference type="ARBA" id="ARBA00022452"/>
    </source>
</evidence>
<dbReference type="InterPro" id="IPR010917">
    <property type="entry name" value="TonB_rcpt_CS"/>
</dbReference>
<dbReference type="PROSITE" id="PS01156">
    <property type="entry name" value="TONB_DEPENDENT_REC_2"/>
    <property type="match status" value="1"/>
</dbReference>
<dbReference type="InterPro" id="IPR037066">
    <property type="entry name" value="Plug_dom_sf"/>
</dbReference>
<dbReference type="InterPro" id="IPR036942">
    <property type="entry name" value="Beta-barrel_TonB_sf"/>
</dbReference>
<evidence type="ECO:0000256" key="9">
    <source>
        <dbReference type="ARBA" id="ARBA00023237"/>
    </source>
</evidence>
<keyword evidence="6 14" id="KW-0732">Signal</keyword>
<dbReference type="GO" id="GO:0015344">
    <property type="term" value="F:siderophore uptake transmembrane transporter activity"/>
    <property type="evidence" value="ECO:0007669"/>
    <property type="project" value="TreeGrafter"/>
</dbReference>
<proteinExistence type="inferred from homology"/>
<dbReference type="InterPro" id="IPR039426">
    <property type="entry name" value="TonB-dep_rcpt-like"/>
</dbReference>
<evidence type="ECO:0000256" key="10">
    <source>
        <dbReference type="PROSITE-ProRule" id="PRU01360"/>
    </source>
</evidence>
<dbReference type="Pfam" id="PF07715">
    <property type="entry name" value="Plug"/>
    <property type="match status" value="1"/>
</dbReference>
<dbReference type="PANTHER" id="PTHR30069:SF41">
    <property type="entry name" value="HEME_HEMOPEXIN UTILIZATION PROTEIN C"/>
    <property type="match status" value="1"/>
</dbReference>
<dbReference type="GO" id="GO:0015232">
    <property type="term" value="F:heme transmembrane transporter activity"/>
    <property type="evidence" value="ECO:0007669"/>
    <property type="project" value="InterPro"/>
</dbReference>
<evidence type="ECO:0000256" key="14">
    <source>
        <dbReference type="SAM" id="SignalP"/>
    </source>
</evidence>
<evidence type="ECO:0000256" key="8">
    <source>
        <dbReference type="ARBA" id="ARBA00023136"/>
    </source>
</evidence>
<evidence type="ECO:0000256" key="11">
    <source>
        <dbReference type="PROSITE-ProRule" id="PRU10144"/>
    </source>
</evidence>
<keyword evidence="7 12" id="KW-0798">TonB box</keyword>
<comment type="similarity">
    <text evidence="2 10 12">Belongs to the TonB-dependent receptor family.</text>
</comment>
<gene>
    <name evidence="17" type="primary">hutA</name>
    <name evidence="17" type="ORF">DmAi_19650</name>
</gene>
<dbReference type="Gene3D" id="2.40.170.20">
    <property type="entry name" value="TonB-dependent receptor, beta-barrel domain"/>
    <property type="match status" value="1"/>
</dbReference>
<dbReference type="InterPro" id="IPR012910">
    <property type="entry name" value="Plug_dom"/>
</dbReference>
<dbReference type="InterPro" id="IPR011276">
    <property type="entry name" value="TonB_haem/Hb_rcpt"/>
</dbReference>
<feature type="signal peptide" evidence="14">
    <location>
        <begin position="1"/>
        <end position="32"/>
    </location>
</feature>
<organism evidence="17 18">
    <name type="scientific">Acetobacter persici</name>
    <dbReference type="NCBI Taxonomy" id="1076596"/>
    <lineage>
        <taxon>Bacteria</taxon>
        <taxon>Pseudomonadati</taxon>
        <taxon>Pseudomonadota</taxon>
        <taxon>Alphaproteobacteria</taxon>
        <taxon>Acetobacterales</taxon>
        <taxon>Acetobacteraceae</taxon>
        <taxon>Acetobacter</taxon>
    </lineage>
</organism>
<keyword evidence="3 10" id="KW-0813">Transport</keyword>
<evidence type="ECO:0000256" key="7">
    <source>
        <dbReference type="ARBA" id="ARBA00023077"/>
    </source>
</evidence>
<dbReference type="AlphaFoldDB" id="A0A6V8IBC0"/>